<dbReference type="RefSeq" id="WP_273619473.1">
    <property type="nucleotide sequence ID" value="NZ_CP117418.1"/>
</dbReference>
<dbReference type="InterPro" id="IPR005119">
    <property type="entry name" value="LysR_subst-bd"/>
</dbReference>
<dbReference type="PANTHER" id="PTHR30118:SF15">
    <property type="entry name" value="TRANSCRIPTIONAL REGULATORY PROTEIN"/>
    <property type="match status" value="1"/>
</dbReference>
<name>A0ABY7U4C7_9SPHN</name>
<accession>A0ABY7U4C7</accession>
<evidence type="ECO:0000256" key="3">
    <source>
        <dbReference type="ARBA" id="ARBA00023125"/>
    </source>
</evidence>
<evidence type="ECO:0000256" key="4">
    <source>
        <dbReference type="ARBA" id="ARBA00023163"/>
    </source>
</evidence>
<evidence type="ECO:0000313" key="7">
    <source>
        <dbReference type="Proteomes" id="UP001218231"/>
    </source>
</evidence>
<dbReference type="InterPro" id="IPR036388">
    <property type="entry name" value="WH-like_DNA-bd_sf"/>
</dbReference>
<dbReference type="InterPro" id="IPR036390">
    <property type="entry name" value="WH_DNA-bd_sf"/>
</dbReference>
<keyword evidence="2" id="KW-0805">Transcription regulation</keyword>
<keyword evidence="6" id="KW-0614">Plasmid</keyword>
<keyword evidence="4" id="KW-0804">Transcription</keyword>
<dbReference type="CDD" id="cd08459">
    <property type="entry name" value="PBP2_DntR_NahR_LinR_like"/>
    <property type="match status" value="1"/>
</dbReference>
<dbReference type="PANTHER" id="PTHR30118">
    <property type="entry name" value="HTH-TYPE TRANSCRIPTIONAL REGULATOR LEUO-RELATED"/>
    <property type="match status" value="1"/>
</dbReference>
<gene>
    <name evidence="6" type="ORF">PQ457_19510</name>
</gene>
<dbReference type="EMBL" id="CP117418">
    <property type="protein sequence ID" value="WCT79194.1"/>
    <property type="molecule type" value="Genomic_DNA"/>
</dbReference>
<dbReference type="Gene3D" id="3.40.190.10">
    <property type="entry name" value="Periplasmic binding protein-like II"/>
    <property type="match status" value="2"/>
</dbReference>
<evidence type="ECO:0000256" key="1">
    <source>
        <dbReference type="ARBA" id="ARBA00009437"/>
    </source>
</evidence>
<dbReference type="SUPFAM" id="SSF53850">
    <property type="entry name" value="Periplasmic binding protein-like II"/>
    <property type="match status" value="1"/>
</dbReference>
<dbReference type="Pfam" id="PF00126">
    <property type="entry name" value="HTH_1"/>
    <property type="match status" value="1"/>
</dbReference>
<dbReference type="Pfam" id="PF03466">
    <property type="entry name" value="LysR_substrate"/>
    <property type="match status" value="1"/>
</dbReference>
<feature type="domain" description="HTH lysR-type" evidence="5">
    <location>
        <begin position="6"/>
        <end position="63"/>
    </location>
</feature>
<protein>
    <submittedName>
        <fullName evidence="6">LysR family transcriptional regulator</fullName>
    </submittedName>
</protein>
<dbReference type="Proteomes" id="UP001218231">
    <property type="component" value="Plasmid unnamed1"/>
</dbReference>
<evidence type="ECO:0000259" key="5">
    <source>
        <dbReference type="PROSITE" id="PS50931"/>
    </source>
</evidence>
<organism evidence="6 7">
    <name type="scientific">Novosphingobium humi</name>
    <dbReference type="NCBI Taxonomy" id="2282397"/>
    <lineage>
        <taxon>Bacteria</taxon>
        <taxon>Pseudomonadati</taxon>
        <taxon>Pseudomonadota</taxon>
        <taxon>Alphaproteobacteria</taxon>
        <taxon>Sphingomonadales</taxon>
        <taxon>Sphingomonadaceae</taxon>
        <taxon>Novosphingobium</taxon>
    </lineage>
</organism>
<dbReference type="InterPro" id="IPR000847">
    <property type="entry name" value="LysR_HTH_N"/>
</dbReference>
<dbReference type="PROSITE" id="PS50931">
    <property type="entry name" value="HTH_LYSR"/>
    <property type="match status" value="1"/>
</dbReference>
<evidence type="ECO:0000256" key="2">
    <source>
        <dbReference type="ARBA" id="ARBA00023015"/>
    </source>
</evidence>
<dbReference type="InterPro" id="IPR050389">
    <property type="entry name" value="LysR-type_TF"/>
</dbReference>
<dbReference type="SUPFAM" id="SSF46785">
    <property type="entry name" value="Winged helix' DNA-binding domain"/>
    <property type="match status" value="1"/>
</dbReference>
<dbReference type="Gene3D" id="1.10.10.10">
    <property type="entry name" value="Winged helix-like DNA-binding domain superfamily/Winged helix DNA-binding domain"/>
    <property type="match status" value="1"/>
</dbReference>
<sequence>MDYRRFDLNLLVVLDALLEESGVHATARRLGMSQPNVSFALAKLRRTMGDQLLVRDGAGMRPTALGEALREPLRRLLHGVEHEILAGRDFDPATASRRFVLSTSDIGELVFLPRLMQKLERCAPHVTLECRSLRPAELSRAMGDGAVDLALGYFPDLGEGPFMTQKLFDHPFTCIARSGHPALDAPWTAQAFLALGHIVVSQSGRSQELFEAQLERMGLRRRVALQSPHFMSVPLLVAGSDLISTVPKAVGALFARMAPLVLVDPPFEAPLINIQQYWHLRVQDDPGVVWLRSLIARLFLGRDPTPEDMA</sequence>
<reference evidence="6 7" key="1">
    <citation type="submission" date="2023-02" db="EMBL/GenBank/DDBJ databases">
        <title>Genome sequence of Novosphingobium humi KACC 19094.</title>
        <authorList>
            <person name="Kim S."/>
            <person name="Heo J."/>
            <person name="Kwon S.-W."/>
        </authorList>
    </citation>
    <scope>NUCLEOTIDE SEQUENCE [LARGE SCALE GENOMIC DNA]</scope>
    <source>
        <strain evidence="6 7">KACC 19094</strain>
        <plasmid evidence="6 7">unnamed1</plasmid>
    </source>
</reference>
<proteinExistence type="inferred from homology"/>
<comment type="similarity">
    <text evidence="1">Belongs to the LysR transcriptional regulatory family.</text>
</comment>
<evidence type="ECO:0000313" key="6">
    <source>
        <dbReference type="EMBL" id="WCT79194.1"/>
    </source>
</evidence>
<keyword evidence="7" id="KW-1185">Reference proteome</keyword>
<geneLocation type="plasmid" evidence="6 7">
    <name>unnamed1</name>
</geneLocation>
<keyword evidence="3" id="KW-0238">DNA-binding</keyword>